<dbReference type="InterPro" id="IPR003425">
    <property type="entry name" value="CCB3/YggT"/>
</dbReference>
<evidence type="ECO:0000313" key="3">
    <source>
        <dbReference type="EMBL" id="SHH67247.1"/>
    </source>
</evidence>
<dbReference type="EMBL" id="FQXS01000006">
    <property type="protein sequence ID" value="SHH67247.1"/>
    <property type="molecule type" value="Genomic_DNA"/>
</dbReference>
<dbReference type="PANTHER" id="PTHR33219">
    <property type="entry name" value="YLMG HOMOLOG PROTEIN 2, CHLOROPLASTIC"/>
    <property type="match status" value="1"/>
</dbReference>
<reference evidence="3 4" key="1">
    <citation type="submission" date="2016-11" db="EMBL/GenBank/DDBJ databases">
        <authorList>
            <person name="Jaros S."/>
            <person name="Januszkiewicz K."/>
            <person name="Wedrychowicz H."/>
        </authorList>
    </citation>
    <scope>NUCLEOTIDE SEQUENCE [LARGE SCALE GENOMIC DNA]</scope>
    <source>
        <strain evidence="3 4">DSM 9705</strain>
    </source>
</reference>
<dbReference type="Pfam" id="PF02325">
    <property type="entry name" value="CCB3_YggT"/>
    <property type="match status" value="1"/>
</dbReference>
<dbReference type="STRING" id="1121409.SAMN02745124_01358"/>
<evidence type="ECO:0000313" key="4">
    <source>
        <dbReference type="Proteomes" id="UP000184139"/>
    </source>
</evidence>
<dbReference type="OrthoDB" id="47652at2"/>
<dbReference type="Proteomes" id="UP000184139">
    <property type="component" value="Unassembled WGS sequence"/>
</dbReference>
<name>A0A1M5UW42_9BACT</name>
<feature type="transmembrane region" description="Helical" evidence="2">
    <location>
        <begin position="7"/>
        <end position="32"/>
    </location>
</feature>
<dbReference type="RefSeq" id="WP_073374555.1">
    <property type="nucleotide sequence ID" value="NZ_FQXS01000006.1"/>
</dbReference>
<dbReference type="GO" id="GO:0016020">
    <property type="term" value="C:membrane"/>
    <property type="evidence" value="ECO:0007669"/>
    <property type="project" value="InterPro"/>
</dbReference>
<keyword evidence="2" id="KW-0472">Membrane</keyword>
<proteinExistence type="inferred from homology"/>
<sequence>MFVAGNFLAAVAGIIDFLLTVYMWVIIGRAVISWVNADPYNPIVRFLYEVTEPLLGRIRRALPVSMGGLDLSPVILIVIIMFLQSFLVPTLRQLAHGLG</sequence>
<dbReference type="PANTHER" id="PTHR33219:SF14">
    <property type="entry name" value="PROTEIN COFACTOR ASSEMBLY OF COMPLEX C SUBUNIT B CCB3, CHLOROPLASTIC-RELATED"/>
    <property type="match status" value="1"/>
</dbReference>
<gene>
    <name evidence="3" type="ORF">SAMN02745124_01358</name>
</gene>
<feature type="transmembrane region" description="Helical" evidence="2">
    <location>
        <begin position="71"/>
        <end position="91"/>
    </location>
</feature>
<evidence type="ECO:0000256" key="1">
    <source>
        <dbReference type="ARBA" id="ARBA00010894"/>
    </source>
</evidence>
<accession>A0A1M5UW42</accession>
<organism evidence="3 4">
    <name type="scientific">Desulfofustis glycolicus DSM 9705</name>
    <dbReference type="NCBI Taxonomy" id="1121409"/>
    <lineage>
        <taxon>Bacteria</taxon>
        <taxon>Pseudomonadati</taxon>
        <taxon>Thermodesulfobacteriota</taxon>
        <taxon>Desulfobulbia</taxon>
        <taxon>Desulfobulbales</taxon>
        <taxon>Desulfocapsaceae</taxon>
        <taxon>Desulfofustis</taxon>
    </lineage>
</organism>
<protein>
    <submittedName>
        <fullName evidence="3">YggT family protein</fullName>
    </submittedName>
</protein>
<dbReference type="AlphaFoldDB" id="A0A1M5UW42"/>
<keyword evidence="4" id="KW-1185">Reference proteome</keyword>
<keyword evidence="2" id="KW-0812">Transmembrane</keyword>
<evidence type="ECO:0000256" key="2">
    <source>
        <dbReference type="SAM" id="Phobius"/>
    </source>
</evidence>
<keyword evidence="2" id="KW-1133">Transmembrane helix</keyword>
<comment type="similarity">
    <text evidence="1">Belongs to the YggT family.</text>
</comment>